<dbReference type="HOGENOM" id="CLU_2546024_0_0_1"/>
<dbReference type="PaxDb" id="3880-AES63304"/>
<reference evidence="2 4" key="2">
    <citation type="journal article" date="2014" name="BMC Genomics">
        <title>An improved genome release (version Mt4.0) for the model legume Medicago truncatula.</title>
        <authorList>
            <person name="Tang H."/>
            <person name="Krishnakumar V."/>
            <person name="Bidwell S."/>
            <person name="Rosen B."/>
            <person name="Chan A."/>
            <person name="Zhou S."/>
            <person name="Gentzbittel L."/>
            <person name="Childs K.L."/>
            <person name="Yandell M."/>
            <person name="Gundlach H."/>
            <person name="Mayer K.F."/>
            <person name="Schwartz D.C."/>
            <person name="Town C.D."/>
        </authorList>
    </citation>
    <scope>GENOME REANNOTATION</scope>
    <source>
        <strain evidence="3 4">cv. Jemalong A17</strain>
    </source>
</reference>
<proteinExistence type="predicted"/>
<protein>
    <submittedName>
        <fullName evidence="2">Transmembrane protein, putative</fullName>
    </submittedName>
</protein>
<evidence type="ECO:0000313" key="2">
    <source>
        <dbReference type="EMBL" id="AES63304.1"/>
    </source>
</evidence>
<reference evidence="2 4" key="1">
    <citation type="journal article" date="2011" name="Nature">
        <title>The Medicago genome provides insight into the evolution of rhizobial symbioses.</title>
        <authorList>
            <person name="Young N.D."/>
            <person name="Debelle F."/>
            <person name="Oldroyd G.E."/>
            <person name="Geurts R."/>
            <person name="Cannon S.B."/>
            <person name="Udvardi M.K."/>
            <person name="Benedito V.A."/>
            <person name="Mayer K.F."/>
            <person name="Gouzy J."/>
            <person name="Schoof H."/>
            <person name="Van de Peer Y."/>
            <person name="Proost S."/>
            <person name="Cook D.R."/>
            <person name="Meyers B.C."/>
            <person name="Spannagl M."/>
            <person name="Cheung F."/>
            <person name="De Mita S."/>
            <person name="Krishnakumar V."/>
            <person name="Gundlach H."/>
            <person name="Zhou S."/>
            <person name="Mudge J."/>
            <person name="Bharti A.K."/>
            <person name="Murray J.D."/>
            <person name="Naoumkina M.A."/>
            <person name="Rosen B."/>
            <person name="Silverstein K.A."/>
            <person name="Tang H."/>
            <person name="Rombauts S."/>
            <person name="Zhao P.X."/>
            <person name="Zhou P."/>
            <person name="Barbe V."/>
            <person name="Bardou P."/>
            <person name="Bechner M."/>
            <person name="Bellec A."/>
            <person name="Berger A."/>
            <person name="Berges H."/>
            <person name="Bidwell S."/>
            <person name="Bisseling T."/>
            <person name="Choisne N."/>
            <person name="Couloux A."/>
            <person name="Denny R."/>
            <person name="Deshpande S."/>
            <person name="Dai X."/>
            <person name="Doyle J.J."/>
            <person name="Dudez A.M."/>
            <person name="Farmer A.D."/>
            <person name="Fouteau S."/>
            <person name="Franken C."/>
            <person name="Gibelin C."/>
            <person name="Gish J."/>
            <person name="Goldstein S."/>
            <person name="Gonzalez A.J."/>
            <person name="Green P.J."/>
            <person name="Hallab A."/>
            <person name="Hartog M."/>
            <person name="Hua A."/>
            <person name="Humphray S.J."/>
            <person name="Jeong D.H."/>
            <person name="Jing Y."/>
            <person name="Jocker A."/>
            <person name="Kenton S.M."/>
            <person name="Kim D.J."/>
            <person name="Klee K."/>
            <person name="Lai H."/>
            <person name="Lang C."/>
            <person name="Lin S."/>
            <person name="Macmil S.L."/>
            <person name="Magdelenat G."/>
            <person name="Matthews L."/>
            <person name="McCorrison J."/>
            <person name="Monaghan E.L."/>
            <person name="Mun J.H."/>
            <person name="Najar F.Z."/>
            <person name="Nicholson C."/>
            <person name="Noirot C."/>
            <person name="O'Bleness M."/>
            <person name="Paule C.R."/>
            <person name="Poulain J."/>
            <person name="Prion F."/>
            <person name="Qin B."/>
            <person name="Qu C."/>
            <person name="Retzel E.F."/>
            <person name="Riddle C."/>
            <person name="Sallet E."/>
            <person name="Samain S."/>
            <person name="Samson N."/>
            <person name="Sanders I."/>
            <person name="Saurat O."/>
            <person name="Scarpelli C."/>
            <person name="Schiex T."/>
            <person name="Segurens B."/>
            <person name="Severin A.J."/>
            <person name="Sherrier D.J."/>
            <person name="Shi R."/>
            <person name="Sims S."/>
            <person name="Singer S.R."/>
            <person name="Sinharoy S."/>
            <person name="Sterck L."/>
            <person name="Viollet A."/>
            <person name="Wang B.B."/>
            <person name="Wang K."/>
            <person name="Wang M."/>
            <person name="Wang X."/>
            <person name="Warfsmann J."/>
            <person name="Weissenbach J."/>
            <person name="White D.D."/>
            <person name="White J.D."/>
            <person name="Wiley G.B."/>
            <person name="Wincker P."/>
            <person name="Xing Y."/>
            <person name="Yang L."/>
            <person name="Yao Z."/>
            <person name="Ying F."/>
            <person name="Zhai J."/>
            <person name="Zhou L."/>
            <person name="Zuber A."/>
            <person name="Denarie J."/>
            <person name="Dixon R.A."/>
            <person name="May G.D."/>
            <person name="Schwartz D.C."/>
            <person name="Rogers J."/>
            <person name="Quetier F."/>
            <person name="Town C.D."/>
            <person name="Roe B.A."/>
        </authorList>
    </citation>
    <scope>NUCLEOTIDE SEQUENCE [LARGE SCALE GENOMIC DNA]</scope>
    <source>
        <strain evidence="2">A17</strain>
        <strain evidence="3 4">cv. Jemalong A17</strain>
    </source>
</reference>
<accession>G7IJW6</accession>
<dbReference type="EMBL" id="CM001218">
    <property type="protein sequence ID" value="AES63304.1"/>
    <property type="molecule type" value="Genomic_DNA"/>
</dbReference>
<dbReference type="AlphaFoldDB" id="G7IJW6"/>
<keyword evidence="1 2" id="KW-0812">Transmembrane</keyword>
<feature type="transmembrane region" description="Helical" evidence="1">
    <location>
        <begin position="21"/>
        <end position="40"/>
    </location>
</feature>
<name>G7IJW6_MEDTR</name>
<dbReference type="EnsemblPlants" id="AES63304">
    <property type="protein sequence ID" value="AES63304"/>
    <property type="gene ID" value="MTR_2g007280"/>
</dbReference>
<evidence type="ECO:0000313" key="4">
    <source>
        <dbReference type="Proteomes" id="UP000002051"/>
    </source>
</evidence>
<evidence type="ECO:0000313" key="3">
    <source>
        <dbReference type="EnsemblPlants" id="AES63304"/>
    </source>
</evidence>
<organism evidence="2 4">
    <name type="scientific">Medicago truncatula</name>
    <name type="common">Barrel medic</name>
    <name type="synonym">Medicago tribuloides</name>
    <dbReference type="NCBI Taxonomy" id="3880"/>
    <lineage>
        <taxon>Eukaryota</taxon>
        <taxon>Viridiplantae</taxon>
        <taxon>Streptophyta</taxon>
        <taxon>Embryophyta</taxon>
        <taxon>Tracheophyta</taxon>
        <taxon>Spermatophyta</taxon>
        <taxon>Magnoliopsida</taxon>
        <taxon>eudicotyledons</taxon>
        <taxon>Gunneridae</taxon>
        <taxon>Pentapetalae</taxon>
        <taxon>rosids</taxon>
        <taxon>fabids</taxon>
        <taxon>Fabales</taxon>
        <taxon>Fabaceae</taxon>
        <taxon>Papilionoideae</taxon>
        <taxon>50 kb inversion clade</taxon>
        <taxon>NPAAA clade</taxon>
        <taxon>Hologalegina</taxon>
        <taxon>IRL clade</taxon>
        <taxon>Trifolieae</taxon>
        <taxon>Medicago</taxon>
    </lineage>
</organism>
<keyword evidence="4" id="KW-1185">Reference proteome</keyword>
<reference evidence="3" key="3">
    <citation type="submission" date="2015-04" db="UniProtKB">
        <authorList>
            <consortium name="EnsemblPlants"/>
        </authorList>
    </citation>
    <scope>IDENTIFICATION</scope>
    <source>
        <strain evidence="3">cv. Jemalong A17</strain>
    </source>
</reference>
<evidence type="ECO:0000256" key="1">
    <source>
        <dbReference type="SAM" id="Phobius"/>
    </source>
</evidence>
<dbReference type="Proteomes" id="UP000002051">
    <property type="component" value="Chromosome 2"/>
</dbReference>
<gene>
    <name evidence="2" type="ordered locus">MTR_2g007280</name>
</gene>
<sequence length="83" mass="10202">MDVRKYGFENLRRTQSIDWRIMIFLFIPFAAIVERLNYGYNACIKQKPLEFVPYVRIHYNINEYTISVEMHRETIGLFFYNKR</sequence>
<keyword evidence="1" id="KW-1133">Transmembrane helix</keyword>
<keyword evidence="1" id="KW-0472">Membrane</keyword>